<feature type="transmembrane region" description="Helical" evidence="7">
    <location>
        <begin position="190"/>
        <end position="216"/>
    </location>
</feature>
<gene>
    <name evidence="9" type="ORF">LECACI_7A000355</name>
</gene>
<evidence type="ECO:0000259" key="8">
    <source>
        <dbReference type="Pfam" id="PF20684"/>
    </source>
</evidence>
<dbReference type="EMBL" id="CAVMBE010000001">
    <property type="protein sequence ID" value="CAK3765394.1"/>
    <property type="molecule type" value="Genomic_DNA"/>
</dbReference>
<organism evidence="9 10">
    <name type="scientific">Lecanosticta acicola</name>
    <dbReference type="NCBI Taxonomy" id="111012"/>
    <lineage>
        <taxon>Eukaryota</taxon>
        <taxon>Fungi</taxon>
        <taxon>Dikarya</taxon>
        <taxon>Ascomycota</taxon>
        <taxon>Pezizomycotina</taxon>
        <taxon>Dothideomycetes</taxon>
        <taxon>Dothideomycetidae</taxon>
        <taxon>Mycosphaerellales</taxon>
        <taxon>Mycosphaerellaceae</taxon>
        <taxon>Lecanosticta</taxon>
    </lineage>
</organism>
<feature type="transmembrane region" description="Helical" evidence="7">
    <location>
        <begin position="104"/>
        <end position="122"/>
    </location>
</feature>
<dbReference type="AlphaFoldDB" id="A0AAI8YRC7"/>
<feature type="region of interest" description="Disordered" evidence="6">
    <location>
        <begin position="463"/>
        <end position="495"/>
    </location>
</feature>
<feature type="transmembrane region" description="Helical" evidence="7">
    <location>
        <begin position="228"/>
        <end position="247"/>
    </location>
</feature>
<evidence type="ECO:0000256" key="3">
    <source>
        <dbReference type="ARBA" id="ARBA00022989"/>
    </source>
</evidence>
<evidence type="ECO:0000256" key="5">
    <source>
        <dbReference type="ARBA" id="ARBA00038359"/>
    </source>
</evidence>
<feature type="region of interest" description="Disordered" evidence="6">
    <location>
        <begin position="338"/>
        <end position="401"/>
    </location>
</feature>
<evidence type="ECO:0000313" key="9">
    <source>
        <dbReference type="EMBL" id="CAK3765394.1"/>
    </source>
</evidence>
<evidence type="ECO:0000256" key="2">
    <source>
        <dbReference type="ARBA" id="ARBA00022692"/>
    </source>
</evidence>
<accession>A0AAI8YRC7</accession>
<keyword evidence="4 7" id="KW-0472">Membrane</keyword>
<feature type="transmembrane region" description="Helical" evidence="7">
    <location>
        <begin position="60"/>
        <end position="84"/>
    </location>
</feature>
<keyword evidence="3 7" id="KW-1133">Transmembrane helix</keyword>
<comment type="subcellular location">
    <subcellularLocation>
        <location evidence="1">Membrane</location>
        <topology evidence="1">Multi-pass membrane protein</topology>
    </subcellularLocation>
</comment>
<feature type="region of interest" description="Disordered" evidence="6">
    <location>
        <begin position="523"/>
        <end position="552"/>
    </location>
</feature>
<proteinExistence type="inferred from homology"/>
<protein>
    <recommendedName>
        <fullName evidence="8">Rhodopsin domain-containing protein</fullName>
    </recommendedName>
</protein>
<evidence type="ECO:0000256" key="7">
    <source>
        <dbReference type="SAM" id="Phobius"/>
    </source>
</evidence>
<keyword evidence="10" id="KW-1185">Reference proteome</keyword>
<dbReference type="PANTHER" id="PTHR33048:SF19">
    <property type="entry name" value="MEMBRANE PROTEIN PTH11-LIKE, PUTATIVE (AFU_ORTHOLOGUE AFUA_1G14080)-RELATED"/>
    <property type="match status" value="1"/>
</dbReference>
<feature type="transmembrane region" description="Helical" evidence="7">
    <location>
        <begin position="30"/>
        <end position="48"/>
    </location>
</feature>
<dbReference type="InterPro" id="IPR049326">
    <property type="entry name" value="Rhodopsin_dom_fungi"/>
</dbReference>
<reference evidence="9" key="1">
    <citation type="submission" date="2023-11" db="EMBL/GenBank/DDBJ databases">
        <authorList>
            <person name="Alioto T."/>
            <person name="Alioto T."/>
            <person name="Gomez Garrido J."/>
        </authorList>
    </citation>
    <scope>NUCLEOTIDE SEQUENCE</scope>
</reference>
<evidence type="ECO:0000256" key="1">
    <source>
        <dbReference type="ARBA" id="ARBA00004141"/>
    </source>
</evidence>
<dbReference type="Proteomes" id="UP001296104">
    <property type="component" value="Unassembled WGS sequence"/>
</dbReference>
<sequence>MVAILDARQLWSTAPPEMRSRLANWPTVLFSWWCTSFAAVIIITRVLGRKVRSDRLFREDWIMLFSCVPMFIRMILVHFVLIYGTNNIALDRELTPARLEQHSIGARLVLASRIFYALTIWLNKLTVSEFLKRITERVWRRSWEVTLQGIRTFLLLTFIAVVIATLAECQPFDHYWQVSPDPGPRCRQGFAQLLTMGICDIITDILLTAFPIPVVLQSGQSWKRKFQMISLFSASIIMIAVTATRMPQVIRHLGRQQYRTVWASGEILAAVSVSNGVILGSFLRDKGTKKNKYRNQSIIDSIERASTRRPTLATLHNGESEEELFRSVGIRMPTYLQSDKSALSPRPAPPALPAGYSPRRVKHQRPATDSREEERSSDSDESLQKPVVSDGVSPPSPLTNRSVSLFDVGNLLEENMGQAHGDSYFPHMNDAGTSTVDFAFGRPRPYSRSRSRGFLRDVSSILRGRDGSASPRRHRDHHRLPTRPESPPIGVLGPRLERRKTEMSLQDAGGLLHPDSAAYLSQEHEMSGANGDPPPNSRRMAPSTANVPRTQGDIELDDFTDLIMAEERGRGPGGAMLLQATWGGGRMNRPASAPAPVQVDDSFDDMILNDAGGLMKG</sequence>
<feature type="domain" description="Rhodopsin" evidence="8">
    <location>
        <begin position="45"/>
        <end position="277"/>
    </location>
</feature>
<feature type="compositionally biased region" description="Basic residues" evidence="6">
    <location>
        <begin position="471"/>
        <end position="481"/>
    </location>
</feature>
<evidence type="ECO:0000313" key="10">
    <source>
        <dbReference type="Proteomes" id="UP001296104"/>
    </source>
</evidence>
<dbReference type="PANTHER" id="PTHR33048">
    <property type="entry name" value="PTH11-LIKE INTEGRAL MEMBRANE PROTEIN (AFU_ORTHOLOGUE AFUA_5G11245)"/>
    <property type="match status" value="1"/>
</dbReference>
<dbReference type="Pfam" id="PF20684">
    <property type="entry name" value="Fung_rhodopsin"/>
    <property type="match status" value="1"/>
</dbReference>
<feature type="transmembrane region" description="Helical" evidence="7">
    <location>
        <begin position="143"/>
        <end position="167"/>
    </location>
</feature>
<dbReference type="InterPro" id="IPR052337">
    <property type="entry name" value="SAT4-like"/>
</dbReference>
<dbReference type="GO" id="GO:0016020">
    <property type="term" value="C:membrane"/>
    <property type="evidence" value="ECO:0007669"/>
    <property type="project" value="UniProtKB-SubCell"/>
</dbReference>
<feature type="transmembrane region" description="Helical" evidence="7">
    <location>
        <begin position="267"/>
        <end position="284"/>
    </location>
</feature>
<evidence type="ECO:0000256" key="4">
    <source>
        <dbReference type="ARBA" id="ARBA00023136"/>
    </source>
</evidence>
<comment type="similarity">
    <text evidence="5">Belongs to the SAT4 family.</text>
</comment>
<evidence type="ECO:0000256" key="6">
    <source>
        <dbReference type="SAM" id="MobiDB-lite"/>
    </source>
</evidence>
<name>A0AAI8YRC7_9PEZI</name>
<keyword evidence="2 7" id="KW-0812">Transmembrane</keyword>
<feature type="compositionally biased region" description="Basic and acidic residues" evidence="6">
    <location>
        <begin position="366"/>
        <end position="378"/>
    </location>
</feature>
<comment type="caution">
    <text evidence="9">The sequence shown here is derived from an EMBL/GenBank/DDBJ whole genome shotgun (WGS) entry which is preliminary data.</text>
</comment>